<dbReference type="AlphaFoldDB" id="A0A1Q8E7C2"/>
<dbReference type="Pfam" id="PF07006">
    <property type="entry name" value="DUF1310"/>
    <property type="match status" value="1"/>
</dbReference>
<dbReference type="RefSeq" id="WP_075105001.1">
    <property type="nucleotide sequence ID" value="NZ_MSJM01000005.1"/>
</dbReference>
<evidence type="ECO:0000256" key="1">
    <source>
        <dbReference type="SAM" id="Phobius"/>
    </source>
</evidence>
<name>A0A1Q8E7C2_9STRE</name>
<dbReference type="Proteomes" id="UP000186890">
    <property type="component" value="Unassembled WGS sequence"/>
</dbReference>
<dbReference type="EMBL" id="MSJM01000005">
    <property type="protein sequence ID" value="OLF47694.1"/>
    <property type="molecule type" value="Genomic_DNA"/>
</dbReference>
<dbReference type="OrthoDB" id="2237686at2"/>
<keyword evidence="1" id="KW-1133">Transmembrane helix</keyword>
<accession>A0A1Q8E7C2</accession>
<protein>
    <recommendedName>
        <fullName evidence="4">DUF1310 family protein</fullName>
    </recommendedName>
</protein>
<dbReference type="InterPro" id="IPR010738">
    <property type="entry name" value="DUF1310"/>
</dbReference>
<evidence type="ECO:0000313" key="3">
    <source>
        <dbReference type="Proteomes" id="UP000186890"/>
    </source>
</evidence>
<feature type="transmembrane region" description="Helical" evidence="1">
    <location>
        <begin position="6"/>
        <end position="27"/>
    </location>
</feature>
<proteinExistence type="predicted"/>
<reference evidence="3" key="1">
    <citation type="submission" date="2016-12" db="EMBL/GenBank/DDBJ databases">
        <authorList>
            <person name="Gulvik C.A."/>
        </authorList>
    </citation>
    <scope>NUCLEOTIDE SEQUENCE [LARGE SCALE GENOMIC DNA]</scope>
    <source>
        <strain evidence="3">NED12-00049-6B</strain>
    </source>
</reference>
<organism evidence="2 3">
    <name type="scientific">Streptococcus cuniculi</name>
    <dbReference type="NCBI Taxonomy" id="1432788"/>
    <lineage>
        <taxon>Bacteria</taxon>
        <taxon>Bacillati</taxon>
        <taxon>Bacillota</taxon>
        <taxon>Bacilli</taxon>
        <taxon>Lactobacillales</taxon>
        <taxon>Streptococcaceae</taxon>
        <taxon>Streptococcus</taxon>
    </lineage>
</organism>
<comment type="caution">
    <text evidence="2">The sequence shown here is derived from an EMBL/GenBank/DDBJ whole genome shotgun (WGS) entry which is preliminary data.</text>
</comment>
<gene>
    <name evidence="2" type="ORF">BU202_06595</name>
</gene>
<keyword evidence="1" id="KW-0812">Transmembrane</keyword>
<keyword evidence="1" id="KW-0472">Membrane</keyword>
<evidence type="ECO:0000313" key="2">
    <source>
        <dbReference type="EMBL" id="OLF47694.1"/>
    </source>
</evidence>
<evidence type="ECO:0008006" key="4">
    <source>
        <dbReference type="Google" id="ProtNLM"/>
    </source>
</evidence>
<keyword evidence="3" id="KW-1185">Reference proteome</keyword>
<sequence>MKTWQKWLLGIVASIAVVVGMVVLGQVSKQEQRKQEMLEFVQSKEAAVAVENVLKKEDPKAFTSEGIIQTYEVDKNTVEHNPMGAVMFDIIINGNEEYSVGFILYKDSRGDVEGSSTSWSEAIISLLERGME</sequence>